<dbReference type="GO" id="GO:0046579">
    <property type="term" value="P:positive regulation of Ras protein signal transduction"/>
    <property type="evidence" value="ECO:0007669"/>
    <property type="project" value="TreeGrafter"/>
</dbReference>
<comment type="caution">
    <text evidence="2">The sequence shown here is derived from an EMBL/GenBank/DDBJ whole genome shotgun (WGS) entry which is preliminary data.</text>
</comment>
<reference evidence="2" key="1">
    <citation type="submission" date="2022-08" db="EMBL/GenBank/DDBJ databases">
        <title>Novel sulphate-reducing endosymbionts in the free-living metamonad Anaeramoeba.</title>
        <authorList>
            <person name="Jerlstrom-Hultqvist J."/>
            <person name="Cepicka I."/>
            <person name="Gallot-Lavallee L."/>
            <person name="Salas-Leiva D."/>
            <person name="Curtis B.A."/>
            <person name="Zahonova K."/>
            <person name="Pipaliya S."/>
            <person name="Dacks J."/>
            <person name="Roger A.J."/>
        </authorList>
    </citation>
    <scope>NUCLEOTIDE SEQUENCE</scope>
    <source>
        <strain evidence="2">Busselton2</strain>
    </source>
</reference>
<organism evidence="2 3">
    <name type="scientific">Anaeramoeba flamelloides</name>
    <dbReference type="NCBI Taxonomy" id="1746091"/>
    <lineage>
        <taxon>Eukaryota</taxon>
        <taxon>Metamonada</taxon>
        <taxon>Anaeramoebidae</taxon>
        <taxon>Anaeramoeba</taxon>
    </lineage>
</organism>
<dbReference type="Proteomes" id="UP001146793">
    <property type="component" value="Unassembled WGS sequence"/>
</dbReference>
<evidence type="ECO:0000313" key="2">
    <source>
        <dbReference type="EMBL" id="KAJ3431756.1"/>
    </source>
</evidence>
<sequence>MSSEHLKKRLERITFDQRGNLYDKFYSRLTESKKEDLQYVEELKKIPPFPHTSDYNSYKEFEQASNQWKNDFLQSNPKIQLPQSIGTSFYRPFIHIKKQMQELREQSINNNSTSDGLSINSEQNSNKSNSSYQKSPSIIIQSTNQNNNSTDDGDDSRWIEMGKELPNFMEDTNSIIGESEPWSNQIIPTEPDPYSFDTYSEYENAYIKWGQIISNSLETVPPHANEFIELHKITSNKIKAGEKEMKRLNEEEKRNCNNGNLNSSKFNNGASNELNCQKTNYESWLSSLTKNNYLQLPLTGFQSIENLKYDINQNRYRQLKELLNKNNFNINYIEKIYHFNLQKVVNRYEKVKKINKISVNKIIKKTIEKEYENENQDLDLYQKFVSYFNSVKNSIPESLFIKSSRVIGRLIPLNKLELKKYNLVKNNDNDNNNIKKNNKIPKYITNFQNNYIRRNDIADENLIKSNFNSNIHIKKNNLIFIIPNYDLDEKINLNLISKKSPNSKESINKYQCQLKASLKEYTQNRLNLRYSPKKYTKENIDKEFLKHDRIFKKNDEKPKIENLLQIVLLNSNFDIFQDWLKQNTSFNLKLSKNIDTFHSIINKSNIENFLNLFFESSSKKIHSKVAFVLSKLLFSSTGIFLIEQFVKNHNLKSLFSIIYALNYFEDENININLPNINEELNYSKFLWSFNFYPIEMNIILLFYLKKIIKIFEKKKTEIISKKNLEKNLQNILQIYNNVIKKLNEQLLFEPKFITTFIWVGYDNKCKKFSNYYLFLILILLNQKNEKINQYFIDEKIDIRNKIINFSHTKFNHIKTTIKILIKKILKNDLLFRHLINIYRSHSDYLLNDLSLQHITKSNSNNNNNNDNNNNNNNNNNFNNNKKQINNGKKIQIQNIFSYLILKKSCNKLKHLYKNKKQNTQIEVQSNEKEQITFLNDRSFNNLICQLFDVMNEPNKKPLTKLYELIAKMLSKMSKYILIFWNLEISDSNSIKNKRKMDNNFYLEEQSLIKLFQMILLNNQNINSTKLKISLIKILTNIIPDPKIHQFYMNKEDKFYSKIYTFLRNVDDYKLAKYIFKLLFTIIIYNSRAINDLIKNKKLQTFMALISSSSTLPLVSSGLYFLSKMLTITELISKNNPNNKIIYFFNQNTNFKQKIPKIINQIHNTFINFFIQNFMFVKINMVFMKYIKDNDNNNYNSFVCSKLFKVYNIILTKPYCNKIRKKNKKKEQYKEGILFFENIYIAKGFEKKSNDASGYDTNGNDKNDNKSLDNKKSKKKFKRWFNKN</sequence>
<feature type="region of interest" description="Disordered" evidence="1">
    <location>
        <begin position="109"/>
        <end position="134"/>
    </location>
</feature>
<feature type="compositionally biased region" description="Low complexity" evidence="1">
    <location>
        <begin position="118"/>
        <end position="134"/>
    </location>
</feature>
<dbReference type="GO" id="GO:1904515">
    <property type="term" value="P:positive regulation of TORC2 signaling"/>
    <property type="evidence" value="ECO:0007669"/>
    <property type="project" value="TreeGrafter"/>
</dbReference>
<dbReference type="GO" id="GO:0005829">
    <property type="term" value="C:cytosol"/>
    <property type="evidence" value="ECO:0007669"/>
    <property type="project" value="TreeGrafter"/>
</dbReference>
<proteinExistence type="predicted"/>
<evidence type="ECO:0008006" key="4">
    <source>
        <dbReference type="Google" id="ProtNLM"/>
    </source>
</evidence>
<accession>A0AAV7YSV3</accession>
<feature type="compositionally biased region" description="Basic residues" evidence="1">
    <location>
        <begin position="1271"/>
        <end position="1283"/>
    </location>
</feature>
<dbReference type="InterPro" id="IPR037474">
    <property type="entry name" value="ScaA"/>
</dbReference>
<feature type="compositionally biased region" description="Basic and acidic residues" evidence="1">
    <location>
        <begin position="1258"/>
        <end position="1270"/>
    </location>
</feature>
<evidence type="ECO:0000313" key="3">
    <source>
        <dbReference type="Proteomes" id="UP001146793"/>
    </source>
</evidence>
<feature type="region of interest" description="Disordered" evidence="1">
    <location>
        <begin position="856"/>
        <end position="882"/>
    </location>
</feature>
<dbReference type="PANTHER" id="PTHR37516">
    <property type="entry name" value="SCA1 COMPLEX SCAFFOLD PROTEIN SCAA"/>
    <property type="match status" value="1"/>
</dbReference>
<feature type="compositionally biased region" description="Low complexity" evidence="1">
    <location>
        <begin position="858"/>
        <end position="882"/>
    </location>
</feature>
<evidence type="ECO:0000256" key="1">
    <source>
        <dbReference type="SAM" id="MobiDB-lite"/>
    </source>
</evidence>
<dbReference type="EMBL" id="JANTQA010000047">
    <property type="protein sequence ID" value="KAJ3431756.1"/>
    <property type="molecule type" value="Genomic_DNA"/>
</dbReference>
<dbReference type="GO" id="GO:0005886">
    <property type="term" value="C:plasma membrane"/>
    <property type="evidence" value="ECO:0007669"/>
    <property type="project" value="TreeGrafter"/>
</dbReference>
<name>A0AAV7YSV3_9EUKA</name>
<gene>
    <name evidence="2" type="ORF">M0812_20677</name>
</gene>
<dbReference type="PANTHER" id="PTHR37516:SF1">
    <property type="entry name" value="SCA1 COMPLEX SCAFFOLD PROTEIN SCAA"/>
    <property type="match status" value="1"/>
</dbReference>
<protein>
    <recommendedName>
        <fullName evidence="4">CCAAT-binding factor domain-containing protein</fullName>
    </recommendedName>
</protein>
<feature type="region of interest" description="Disordered" evidence="1">
    <location>
        <begin position="1248"/>
        <end position="1283"/>
    </location>
</feature>